<dbReference type="Pfam" id="PF10176">
    <property type="entry name" value="NEDD4_Bsd2"/>
    <property type="match status" value="1"/>
</dbReference>
<dbReference type="GO" id="GO:0007034">
    <property type="term" value="P:vacuolar transport"/>
    <property type="evidence" value="ECO:0007669"/>
    <property type="project" value="InterPro"/>
</dbReference>
<feature type="transmembrane region" description="Helical" evidence="7">
    <location>
        <begin position="461"/>
        <end position="482"/>
    </location>
</feature>
<dbReference type="AlphaFoldDB" id="A0AAW0FUK4"/>
<dbReference type="PANTHER" id="PTHR13396:SF5">
    <property type="entry name" value="NEDD4 FAMILY INTERACTING PROTEIN"/>
    <property type="match status" value="1"/>
</dbReference>
<evidence type="ECO:0000256" key="4">
    <source>
        <dbReference type="ARBA" id="ARBA00022989"/>
    </source>
</evidence>
<dbReference type="PROSITE" id="PS00061">
    <property type="entry name" value="ADH_SHORT"/>
    <property type="match status" value="1"/>
</dbReference>
<dbReference type="GO" id="GO:0005794">
    <property type="term" value="C:Golgi apparatus"/>
    <property type="evidence" value="ECO:0007669"/>
    <property type="project" value="TreeGrafter"/>
</dbReference>
<evidence type="ECO:0000313" key="9">
    <source>
        <dbReference type="Proteomes" id="UP001385951"/>
    </source>
</evidence>
<evidence type="ECO:0000256" key="2">
    <source>
        <dbReference type="ARBA" id="ARBA00022692"/>
    </source>
</evidence>
<proteinExistence type="predicted"/>
<keyword evidence="2 7" id="KW-0812">Transmembrane</keyword>
<evidence type="ECO:0000313" key="8">
    <source>
        <dbReference type="EMBL" id="KAK7681213.1"/>
    </source>
</evidence>
<dbReference type="InterPro" id="IPR002347">
    <property type="entry name" value="SDR_fam"/>
</dbReference>
<feature type="transmembrane region" description="Helical" evidence="7">
    <location>
        <begin position="573"/>
        <end position="591"/>
    </location>
</feature>
<dbReference type="GO" id="GO:0048471">
    <property type="term" value="C:perinuclear region of cytoplasm"/>
    <property type="evidence" value="ECO:0007669"/>
    <property type="project" value="TreeGrafter"/>
</dbReference>
<organism evidence="8 9">
    <name type="scientific">Cerrena zonata</name>
    <dbReference type="NCBI Taxonomy" id="2478898"/>
    <lineage>
        <taxon>Eukaryota</taxon>
        <taxon>Fungi</taxon>
        <taxon>Dikarya</taxon>
        <taxon>Basidiomycota</taxon>
        <taxon>Agaricomycotina</taxon>
        <taxon>Agaricomycetes</taxon>
        <taxon>Polyporales</taxon>
        <taxon>Cerrenaceae</taxon>
        <taxon>Cerrena</taxon>
    </lineage>
</organism>
<dbReference type="SUPFAM" id="SSF51735">
    <property type="entry name" value="NAD(P)-binding Rossmann-fold domains"/>
    <property type="match status" value="1"/>
</dbReference>
<sequence>MAPLKELGVVPIECDISSVSDIKKMAQVVEEETGGRLDILYNNAGILIAGAAVEFDDLEAKKLFDVNVLGHIYVTKYMINYVILAKGTYIFTSSVAARVPLLWVSLYCATKAAIDQYALGLHGEMKHYGVRVISVITGGVNTAICDNNLNYTTDGGLFDVPAARESMISSAMMLRQQISISPKEYAKQVLGKAIGGRGGFNVYAGGRAYFLHLSLPEPSAIMTTSHSHRELLERQDHAEENNHLLESFDTPEPEDGNQEFKLKYSHSQHSLNEVYNGKKFLSDQSDDDRLQSTSSIQQHETTPREQDNEEENTQQQDGLNSALREGNSSSHPDSNGSLDQVDLELQQPRRLTTSQRIKNVIHHLVPIKQTYERINNGITTGRMQSNTPGRFIGQGTDGVFRNLMAKPDTESNRIDQENNPPSYEEAAADASPEYWESTVISPMYEDEVFVEGLPVGNIANFVWNGLVTVAFQFVGFILCYLLHTSHAAKQGSRVGLGITFMVYGYGMVPSNFGNPNRVPDRYEPSDPNLFDINKALSISTGGKLDTYKVGLLKGVTSVDASQQNDPSVFDAPYFAYGLIAFGLFIIIKAIMDYYRVKQMERVILSPPTTTTTTTTANSS</sequence>
<dbReference type="EMBL" id="JASBNA010000042">
    <property type="protein sequence ID" value="KAK7681213.1"/>
    <property type="molecule type" value="Genomic_DNA"/>
</dbReference>
<dbReference type="GO" id="GO:0016020">
    <property type="term" value="C:membrane"/>
    <property type="evidence" value="ECO:0007669"/>
    <property type="project" value="UniProtKB-SubCell"/>
</dbReference>
<dbReference type="PRINTS" id="PR00081">
    <property type="entry name" value="GDHRDH"/>
</dbReference>
<dbReference type="InterPro" id="IPR036291">
    <property type="entry name" value="NAD(P)-bd_dom_sf"/>
</dbReference>
<dbReference type="CDD" id="cd22212">
    <property type="entry name" value="NDFIP-like"/>
    <property type="match status" value="1"/>
</dbReference>
<dbReference type="Pfam" id="PF00106">
    <property type="entry name" value="adh_short"/>
    <property type="match status" value="1"/>
</dbReference>
<feature type="transmembrane region" description="Helical" evidence="7">
    <location>
        <begin position="494"/>
        <end position="512"/>
    </location>
</feature>
<dbReference type="GO" id="GO:0031398">
    <property type="term" value="P:positive regulation of protein ubiquitination"/>
    <property type="evidence" value="ECO:0007669"/>
    <property type="project" value="TreeGrafter"/>
</dbReference>
<dbReference type="Proteomes" id="UP001385951">
    <property type="component" value="Unassembled WGS sequence"/>
</dbReference>
<keyword evidence="3" id="KW-0521">NADP</keyword>
<dbReference type="Gene3D" id="3.40.50.720">
    <property type="entry name" value="NAD(P)-binding Rossmann-like Domain"/>
    <property type="match status" value="1"/>
</dbReference>
<feature type="region of interest" description="Disordered" evidence="6">
    <location>
        <begin position="281"/>
        <end position="339"/>
    </location>
</feature>
<dbReference type="GO" id="GO:0030001">
    <property type="term" value="P:metal ion transport"/>
    <property type="evidence" value="ECO:0007669"/>
    <property type="project" value="InterPro"/>
</dbReference>
<evidence type="ECO:0000256" key="1">
    <source>
        <dbReference type="ARBA" id="ARBA00004141"/>
    </source>
</evidence>
<accession>A0AAW0FUK4</accession>
<evidence type="ECO:0000256" key="6">
    <source>
        <dbReference type="SAM" id="MobiDB-lite"/>
    </source>
</evidence>
<dbReference type="PANTHER" id="PTHR13396">
    <property type="entry name" value="NEDD4 FAMILY INTERACTING PROTEIN 1/2"/>
    <property type="match status" value="1"/>
</dbReference>
<gene>
    <name evidence="8" type="ORF">QCA50_015599</name>
</gene>
<evidence type="ECO:0000256" key="7">
    <source>
        <dbReference type="SAM" id="Phobius"/>
    </source>
</evidence>
<feature type="compositionally biased region" description="Basic and acidic residues" evidence="6">
    <location>
        <begin position="407"/>
        <end position="416"/>
    </location>
</feature>
<comment type="caution">
    <text evidence="8">The sequence shown here is derived from an EMBL/GenBank/DDBJ whole genome shotgun (WGS) entry which is preliminary data.</text>
</comment>
<dbReference type="GO" id="GO:0006511">
    <property type="term" value="P:ubiquitin-dependent protein catabolic process"/>
    <property type="evidence" value="ECO:0007669"/>
    <property type="project" value="TreeGrafter"/>
</dbReference>
<name>A0AAW0FUK4_9APHY</name>
<comment type="subcellular location">
    <subcellularLocation>
        <location evidence="1">Membrane</location>
        <topology evidence="1">Multi-pass membrane protein</topology>
    </subcellularLocation>
</comment>
<protein>
    <submittedName>
        <fullName evidence="8">Uncharacterized protein</fullName>
    </submittedName>
</protein>
<keyword evidence="5 7" id="KW-0472">Membrane</keyword>
<evidence type="ECO:0000256" key="3">
    <source>
        <dbReference type="ARBA" id="ARBA00022857"/>
    </source>
</evidence>
<dbReference type="GO" id="GO:0005783">
    <property type="term" value="C:endoplasmic reticulum"/>
    <property type="evidence" value="ECO:0007669"/>
    <property type="project" value="TreeGrafter"/>
</dbReference>
<reference evidence="8 9" key="1">
    <citation type="submission" date="2022-09" db="EMBL/GenBank/DDBJ databases">
        <authorList>
            <person name="Palmer J.M."/>
        </authorList>
    </citation>
    <scope>NUCLEOTIDE SEQUENCE [LARGE SCALE GENOMIC DNA]</scope>
    <source>
        <strain evidence="8 9">DSM 7382</strain>
    </source>
</reference>
<keyword evidence="9" id="KW-1185">Reference proteome</keyword>
<dbReference type="InterPro" id="IPR019325">
    <property type="entry name" value="NEDD4/Bsd2"/>
</dbReference>
<keyword evidence="4 7" id="KW-1133">Transmembrane helix</keyword>
<feature type="region of interest" description="Disordered" evidence="6">
    <location>
        <begin position="407"/>
        <end position="428"/>
    </location>
</feature>
<evidence type="ECO:0000256" key="5">
    <source>
        <dbReference type="ARBA" id="ARBA00023136"/>
    </source>
</evidence>
<feature type="compositionally biased region" description="Polar residues" evidence="6">
    <location>
        <begin position="326"/>
        <end position="338"/>
    </location>
</feature>
<dbReference type="InterPro" id="IPR020904">
    <property type="entry name" value="Sc_DH/Rdtase_CS"/>
</dbReference>